<keyword evidence="8 14" id="KW-0963">Cytoplasm</keyword>
<evidence type="ECO:0000256" key="13">
    <source>
        <dbReference type="ARBA" id="ARBA00023211"/>
    </source>
</evidence>
<evidence type="ECO:0000256" key="8">
    <source>
        <dbReference type="ARBA" id="ARBA00022490"/>
    </source>
</evidence>
<evidence type="ECO:0000256" key="15">
    <source>
        <dbReference type="PROSITE-ProRule" id="PRU01319"/>
    </source>
</evidence>
<protein>
    <recommendedName>
        <fullName evidence="7 14">Ribonuclease HII</fullName>
        <shortName evidence="14">RNase HII</shortName>
        <ecNumber evidence="6 14">3.1.26.4</ecNumber>
    </recommendedName>
</protein>
<keyword evidence="11 14" id="KW-0255">Endonuclease</keyword>
<evidence type="ECO:0000256" key="14">
    <source>
        <dbReference type="HAMAP-Rule" id="MF_00052"/>
    </source>
</evidence>
<dbReference type="GO" id="GO:0032299">
    <property type="term" value="C:ribonuclease H2 complex"/>
    <property type="evidence" value="ECO:0007669"/>
    <property type="project" value="TreeGrafter"/>
</dbReference>
<comment type="catalytic activity">
    <reaction evidence="1 14 15 16">
        <text>Endonucleolytic cleavage to 5'-phosphomonoester.</text>
        <dbReference type="EC" id="3.1.26.4"/>
    </reaction>
</comment>
<reference evidence="19" key="1">
    <citation type="submission" date="2016-11" db="EMBL/GenBank/DDBJ databases">
        <authorList>
            <person name="Varghese N."/>
            <person name="Submissions S."/>
        </authorList>
    </citation>
    <scope>NUCLEOTIDE SEQUENCE [LARGE SCALE GENOMIC DNA]</scope>
    <source>
        <strain evidence="19">DSM 2635</strain>
    </source>
</reference>
<comment type="cofactor">
    <cofactor evidence="2">
        <name>Mg(2+)</name>
        <dbReference type="ChEBI" id="CHEBI:18420"/>
    </cofactor>
</comment>
<evidence type="ECO:0000256" key="10">
    <source>
        <dbReference type="ARBA" id="ARBA00022723"/>
    </source>
</evidence>
<dbReference type="NCBIfam" id="NF000595">
    <property type="entry name" value="PRK00015.1-3"/>
    <property type="match status" value="1"/>
</dbReference>
<comment type="function">
    <text evidence="3 14 16">Endonuclease that specifically degrades the RNA of RNA-DNA hybrids.</text>
</comment>
<evidence type="ECO:0000256" key="4">
    <source>
        <dbReference type="ARBA" id="ARBA00004496"/>
    </source>
</evidence>
<gene>
    <name evidence="14" type="primary">rnhB</name>
    <name evidence="18" type="ORF">SAMN04488530_102116</name>
</gene>
<dbReference type="GO" id="GO:0006298">
    <property type="term" value="P:mismatch repair"/>
    <property type="evidence" value="ECO:0007669"/>
    <property type="project" value="TreeGrafter"/>
</dbReference>
<dbReference type="GO" id="GO:0043137">
    <property type="term" value="P:DNA replication, removal of RNA primer"/>
    <property type="evidence" value="ECO:0007669"/>
    <property type="project" value="TreeGrafter"/>
</dbReference>
<feature type="domain" description="RNase H type-2" evidence="17">
    <location>
        <begin position="109"/>
        <end position="291"/>
    </location>
</feature>
<evidence type="ECO:0000256" key="11">
    <source>
        <dbReference type="ARBA" id="ARBA00022759"/>
    </source>
</evidence>
<feature type="binding site" evidence="14 15">
    <location>
        <position position="116"/>
    </location>
    <ligand>
        <name>a divalent metal cation</name>
        <dbReference type="ChEBI" id="CHEBI:60240"/>
    </ligand>
</feature>
<evidence type="ECO:0000256" key="5">
    <source>
        <dbReference type="ARBA" id="ARBA00007383"/>
    </source>
</evidence>
<dbReference type="FunFam" id="3.30.420.10:FF:000006">
    <property type="entry name" value="Ribonuclease HII"/>
    <property type="match status" value="1"/>
</dbReference>
<proteinExistence type="inferred from homology"/>
<dbReference type="PROSITE" id="PS51975">
    <property type="entry name" value="RNASE_H_2"/>
    <property type="match status" value="1"/>
</dbReference>
<keyword evidence="9 14" id="KW-0540">Nuclease</keyword>
<evidence type="ECO:0000313" key="18">
    <source>
        <dbReference type="EMBL" id="SHG47320.1"/>
    </source>
</evidence>
<organism evidence="18 19">
    <name type="scientific">Asaccharospora irregularis DSM 2635</name>
    <dbReference type="NCBI Taxonomy" id="1121321"/>
    <lineage>
        <taxon>Bacteria</taxon>
        <taxon>Bacillati</taxon>
        <taxon>Bacillota</taxon>
        <taxon>Clostridia</taxon>
        <taxon>Peptostreptococcales</taxon>
        <taxon>Peptostreptococcaceae</taxon>
        <taxon>Asaccharospora</taxon>
    </lineage>
</organism>
<evidence type="ECO:0000256" key="1">
    <source>
        <dbReference type="ARBA" id="ARBA00000077"/>
    </source>
</evidence>
<dbReference type="EMBL" id="FQWX01000002">
    <property type="protein sequence ID" value="SHG47320.1"/>
    <property type="molecule type" value="Genomic_DNA"/>
</dbReference>
<dbReference type="GO" id="GO:0030145">
    <property type="term" value="F:manganese ion binding"/>
    <property type="evidence" value="ECO:0007669"/>
    <property type="project" value="UniProtKB-UniRule"/>
</dbReference>
<evidence type="ECO:0000256" key="16">
    <source>
        <dbReference type="RuleBase" id="RU003515"/>
    </source>
</evidence>
<dbReference type="NCBIfam" id="NF000594">
    <property type="entry name" value="PRK00015.1-1"/>
    <property type="match status" value="1"/>
</dbReference>
<dbReference type="STRING" id="1121321.SAMN04488530_102116"/>
<dbReference type="GO" id="GO:0004523">
    <property type="term" value="F:RNA-DNA hybrid ribonuclease activity"/>
    <property type="evidence" value="ECO:0007669"/>
    <property type="project" value="UniProtKB-UniRule"/>
</dbReference>
<keyword evidence="10 14" id="KW-0479">Metal-binding</keyword>
<evidence type="ECO:0000256" key="6">
    <source>
        <dbReference type="ARBA" id="ARBA00012180"/>
    </source>
</evidence>
<keyword evidence="19" id="KW-1185">Reference proteome</keyword>
<name>A0A1M5K3Y0_9FIRM</name>
<dbReference type="AlphaFoldDB" id="A0A1M5K3Y0"/>
<dbReference type="Pfam" id="PF01351">
    <property type="entry name" value="RNase_HII"/>
    <property type="match status" value="1"/>
</dbReference>
<evidence type="ECO:0000256" key="12">
    <source>
        <dbReference type="ARBA" id="ARBA00022801"/>
    </source>
</evidence>
<keyword evidence="13 14" id="KW-0464">Manganese</keyword>
<evidence type="ECO:0000313" key="19">
    <source>
        <dbReference type="Proteomes" id="UP000243255"/>
    </source>
</evidence>
<dbReference type="CDD" id="cd07182">
    <property type="entry name" value="RNase_HII_bacteria_HII_like"/>
    <property type="match status" value="1"/>
</dbReference>
<dbReference type="InterPro" id="IPR012337">
    <property type="entry name" value="RNaseH-like_sf"/>
</dbReference>
<sequence>MIKVRNNNKILLYKNNKIELIKLYKNHGRVLIIGEFMNNKSVKDIKNIIESLDTTQYLEYIELLKNDNRKSVKALALKLAKKLDNIRREEERLEKINIYENEGYNNGYLCIGGIDEAGRGPLAGPVVAAVVVFKRDTKINGVNDSKKLSEARREELFDIIKEEAVDYGIGIVNNEEIDEFNILNATYMAMKKALNCLKDKPDYLLIDATTIPGVDIEQNPIVKGDSKSISIAAASILAKVTRDNIMYSYDEIYPEYGFKSHKGYGTKEHYEAIERHGITPIHRKSFLKNVL</sequence>
<dbReference type="PANTHER" id="PTHR10954">
    <property type="entry name" value="RIBONUCLEASE H2 SUBUNIT A"/>
    <property type="match status" value="1"/>
</dbReference>
<keyword evidence="12 14" id="KW-0378">Hydrolase</keyword>
<dbReference type="GO" id="GO:0003723">
    <property type="term" value="F:RNA binding"/>
    <property type="evidence" value="ECO:0007669"/>
    <property type="project" value="UniProtKB-UniRule"/>
</dbReference>
<evidence type="ECO:0000256" key="2">
    <source>
        <dbReference type="ARBA" id="ARBA00001946"/>
    </source>
</evidence>
<dbReference type="Gene3D" id="3.30.420.10">
    <property type="entry name" value="Ribonuclease H-like superfamily/Ribonuclease H"/>
    <property type="match status" value="1"/>
</dbReference>
<dbReference type="InterPro" id="IPR024567">
    <property type="entry name" value="RNase_HII/HIII_dom"/>
</dbReference>
<dbReference type="GO" id="GO:0005737">
    <property type="term" value="C:cytoplasm"/>
    <property type="evidence" value="ECO:0007669"/>
    <property type="project" value="UniProtKB-SubCell"/>
</dbReference>
<dbReference type="Proteomes" id="UP000243255">
    <property type="component" value="Unassembled WGS sequence"/>
</dbReference>
<feature type="binding site" evidence="14 15">
    <location>
        <position position="207"/>
    </location>
    <ligand>
        <name>a divalent metal cation</name>
        <dbReference type="ChEBI" id="CHEBI:60240"/>
    </ligand>
</feature>
<evidence type="ECO:0000256" key="9">
    <source>
        <dbReference type="ARBA" id="ARBA00022722"/>
    </source>
</evidence>
<dbReference type="HAMAP" id="MF_00052_B">
    <property type="entry name" value="RNase_HII_B"/>
    <property type="match status" value="1"/>
</dbReference>
<dbReference type="InterPro" id="IPR001352">
    <property type="entry name" value="RNase_HII/HIII"/>
</dbReference>
<evidence type="ECO:0000259" key="17">
    <source>
        <dbReference type="PROSITE" id="PS51975"/>
    </source>
</evidence>
<comment type="cofactor">
    <cofactor evidence="14 15">
        <name>Mn(2+)</name>
        <dbReference type="ChEBI" id="CHEBI:29035"/>
    </cofactor>
    <cofactor evidence="14 15">
        <name>Mg(2+)</name>
        <dbReference type="ChEBI" id="CHEBI:18420"/>
    </cofactor>
    <text evidence="14 15">Manganese or magnesium. Binds 1 divalent metal ion per monomer in the absence of substrate. May bind a second metal ion after substrate binding.</text>
</comment>
<evidence type="ECO:0000256" key="3">
    <source>
        <dbReference type="ARBA" id="ARBA00004065"/>
    </source>
</evidence>
<evidence type="ECO:0000256" key="7">
    <source>
        <dbReference type="ARBA" id="ARBA00019179"/>
    </source>
</evidence>
<dbReference type="SUPFAM" id="SSF53098">
    <property type="entry name" value="Ribonuclease H-like"/>
    <property type="match status" value="1"/>
</dbReference>
<feature type="binding site" evidence="14 15">
    <location>
        <position position="115"/>
    </location>
    <ligand>
        <name>a divalent metal cation</name>
        <dbReference type="ChEBI" id="CHEBI:60240"/>
    </ligand>
</feature>
<dbReference type="EC" id="3.1.26.4" evidence="6 14"/>
<comment type="subcellular location">
    <subcellularLocation>
        <location evidence="4 14">Cytoplasm</location>
    </subcellularLocation>
</comment>
<dbReference type="InterPro" id="IPR036397">
    <property type="entry name" value="RNaseH_sf"/>
</dbReference>
<comment type="similarity">
    <text evidence="5 14 16">Belongs to the RNase HII family.</text>
</comment>
<dbReference type="PANTHER" id="PTHR10954:SF18">
    <property type="entry name" value="RIBONUCLEASE HII"/>
    <property type="match status" value="1"/>
</dbReference>
<accession>A0A1M5K3Y0</accession>
<dbReference type="InterPro" id="IPR022898">
    <property type="entry name" value="RNase_HII"/>
</dbReference>